<sequence length="265" mass="31053">MIKTVKTINLKIANFPIKLVFHPTDWPANRDHLIQEVLFMLSGFMVKTSPKKTGIKIHFIDRLNLNILSNKAGNKNFINFYEYRRKKSYTSFYHIGIIQLNIIIRTILQNFLADSNGLIIHGSAVLNGRQAYIFLGRSGAGKSTIMNLLADKYKPLADDTIIIKKENKRYYLYQTPMMDKQAWVKKTSRKYAVGKLFFLRQKDSYTCKKIKNKNSITKKMIKVFFTNKNHSKKQMKFLLEFISRNDLFYDLYSGLDKKKVFDLFS</sequence>
<accession>A0A0G1C9M0</accession>
<dbReference type="Gene3D" id="3.40.50.300">
    <property type="entry name" value="P-loop containing nucleotide triphosphate hydrolases"/>
    <property type="match status" value="1"/>
</dbReference>
<dbReference type="Proteomes" id="UP000034320">
    <property type="component" value="Unassembled WGS sequence"/>
</dbReference>
<dbReference type="InterPro" id="IPR003439">
    <property type="entry name" value="ABC_transporter-like_ATP-bd"/>
</dbReference>
<dbReference type="EMBL" id="LCDD01000018">
    <property type="protein sequence ID" value="KKS46328.1"/>
    <property type="molecule type" value="Genomic_DNA"/>
</dbReference>
<dbReference type="Pfam" id="PF00005">
    <property type="entry name" value="ABC_tran"/>
    <property type="match status" value="1"/>
</dbReference>
<dbReference type="GO" id="GO:0005524">
    <property type="term" value="F:ATP binding"/>
    <property type="evidence" value="ECO:0007669"/>
    <property type="project" value="InterPro"/>
</dbReference>
<gene>
    <name evidence="2" type="ORF">UV09_C0018G0004</name>
</gene>
<feature type="domain" description="ABC transporter" evidence="1">
    <location>
        <begin position="129"/>
        <end position="202"/>
    </location>
</feature>
<dbReference type="AlphaFoldDB" id="A0A0G1C9M0"/>
<dbReference type="InterPro" id="IPR027417">
    <property type="entry name" value="P-loop_NTPase"/>
</dbReference>
<organism evidence="2 3">
    <name type="scientific">Candidatus Gottesmanbacteria bacterium GW2011_GWA2_42_18</name>
    <dbReference type="NCBI Taxonomy" id="1618442"/>
    <lineage>
        <taxon>Bacteria</taxon>
        <taxon>Candidatus Gottesmaniibacteriota</taxon>
    </lineage>
</organism>
<evidence type="ECO:0000313" key="2">
    <source>
        <dbReference type="EMBL" id="KKS46328.1"/>
    </source>
</evidence>
<proteinExistence type="predicted"/>
<evidence type="ECO:0000313" key="3">
    <source>
        <dbReference type="Proteomes" id="UP000034320"/>
    </source>
</evidence>
<dbReference type="GO" id="GO:0016887">
    <property type="term" value="F:ATP hydrolysis activity"/>
    <property type="evidence" value="ECO:0007669"/>
    <property type="project" value="InterPro"/>
</dbReference>
<protein>
    <recommendedName>
        <fullName evidence="1">ABC transporter domain-containing protein</fullName>
    </recommendedName>
</protein>
<evidence type="ECO:0000259" key="1">
    <source>
        <dbReference type="Pfam" id="PF00005"/>
    </source>
</evidence>
<name>A0A0G1C9M0_9BACT</name>
<reference evidence="2 3" key="1">
    <citation type="journal article" date="2015" name="Nature">
        <title>rRNA introns, odd ribosomes, and small enigmatic genomes across a large radiation of phyla.</title>
        <authorList>
            <person name="Brown C.T."/>
            <person name="Hug L.A."/>
            <person name="Thomas B.C."/>
            <person name="Sharon I."/>
            <person name="Castelle C.J."/>
            <person name="Singh A."/>
            <person name="Wilkins M.J."/>
            <person name="Williams K.H."/>
            <person name="Banfield J.F."/>
        </authorList>
    </citation>
    <scope>NUCLEOTIDE SEQUENCE [LARGE SCALE GENOMIC DNA]</scope>
</reference>
<dbReference type="SUPFAM" id="SSF53795">
    <property type="entry name" value="PEP carboxykinase-like"/>
    <property type="match status" value="1"/>
</dbReference>
<comment type="caution">
    <text evidence="2">The sequence shown here is derived from an EMBL/GenBank/DDBJ whole genome shotgun (WGS) entry which is preliminary data.</text>
</comment>